<protein>
    <recommendedName>
        <fullName evidence="11">Peptidase T</fullName>
        <ecNumber evidence="11">3.4.11.4</ecNumber>
    </recommendedName>
    <alternativeName>
        <fullName evidence="11">Aminotripeptidase</fullName>
        <shortName evidence="11">Tripeptidase</shortName>
    </alternativeName>
    <alternativeName>
        <fullName evidence="11">Tripeptide aminopeptidase</fullName>
    </alternativeName>
</protein>
<dbReference type="PANTHER" id="PTHR42994">
    <property type="entry name" value="PEPTIDASE T"/>
    <property type="match status" value="1"/>
</dbReference>
<reference evidence="15 16" key="1">
    <citation type="submission" date="2016-11" db="EMBL/GenBank/DDBJ databases">
        <authorList>
            <person name="Jaros S."/>
            <person name="Januszkiewicz K."/>
            <person name="Wedrychowicz H."/>
        </authorList>
    </citation>
    <scope>NUCLEOTIDE SEQUENCE [LARGE SCALE GENOMIC DNA]</scope>
    <source>
        <strain evidence="15 16">DSM 17918</strain>
    </source>
</reference>
<feature type="binding site" evidence="11 13">
    <location>
        <position position="198"/>
    </location>
    <ligand>
        <name>Zn(2+)</name>
        <dbReference type="ChEBI" id="CHEBI:29105"/>
        <label>1</label>
    </ligand>
</feature>
<dbReference type="InterPro" id="IPR010161">
    <property type="entry name" value="Peptidase_M20B"/>
</dbReference>
<comment type="cofactor">
    <cofactor evidence="11 13">
        <name>Zn(2+)</name>
        <dbReference type="ChEBI" id="CHEBI:29105"/>
    </cofactor>
    <text evidence="11 13">Binds 2 Zn(2+) ions per subunit.</text>
</comment>
<evidence type="ECO:0000256" key="5">
    <source>
        <dbReference type="ARBA" id="ARBA00022490"/>
    </source>
</evidence>
<evidence type="ECO:0000256" key="9">
    <source>
        <dbReference type="ARBA" id="ARBA00022833"/>
    </source>
</evidence>
<organism evidence="15 16">
    <name type="scientific">Caldanaerobius fijiensis DSM 17918</name>
    <dbReference type="NCBI Taxonomy" id="1121256"/>
    <lineage>
        <taxon>Bacteria</taxon>
        <taxon>Bacillati</taxon>
        <taxon>Bacillota</taxon>
        <taxon>Clostridia</taxon>
        <taxon>Thermoanaerobacterales</taxon>
        <taxon>Thermoanaerobacteraceae</taxon>
        <taxon>Caldanaerobius</taxon>
    </lineage>
</organism>
<sequence>MEKVVELFLRYVKYDTQSNENATTYPSTKGQLVFAHDLAKELIKIGLKDVEVDENGYVMATLPSNTSKKVPTVGFIAHMDTSPDMSGKNVNPKIIENYDGNDIILNSEKNIILSPSDFPELKSYIGHTIIATDGTTLLGADDKAGIAEIITACEYLINHPEIEHGTIRICFTPDEEIGRGVDKFDVKKFNADVAYTVDGGAAGGIEYENFNAAAAVVTVNGLNVHPGSAKGKMRNSITIAMEYAGKLPKDEVPEKTEGYQGYYHLNNIEGSVEKTVLHYILRDFDENCLEDRKSTMLEIAEQLNALYGQNTILVEIKDQYYNMKKIIEKNMRIVDIACEAIRSIGLTPKITPIRGGTDGARLSYMGLPTPNIFTGGHNSHGKYEYVTVYEMKKAVETIIKIAELWAKI</sequence>
<evidence type="ECO:0000256" key="7">
    <source>
        <dbReference type="ARBA" id="ARBA00022723"/>
    </source>
</evidence>
<evidence type="ECO:0000313" key="16">
    <source>
        <dbReference type="Proteomes" id="UP000184088"/>
    </source>
</evidence>
<dbReference type="CDD" id="cd03892">
    <property type="entry name" value="M20_peptT"/>
    <property type="match status" value="1"/>
</dbReference>
<keyword evidence="4 11" id="KW-0031">Aminopeptidase</keyword>
<dbReference type="PROSITE" id="PS00758">
    <property type="entry name" value="ARGE_DAPE_CPG2_1"/>
    <property type="match status" value="1"/>
</dbReference>
<dbReference type="Pfam" id="PF01546">
    <property type="entry name" value="Peptidase_M20"/>
    <property type="match status" value="1"/>
</dbReference>
<accession>A0A1M4Y7U9</accession>
<keyword evidence="5 11" id="KW-0963">Cytoplasm</keyword>
<dbReference type="NCBIfam" id="NF003976">
    <property type="entry name" value="PRK05469.1"/>
    <property type="match status" value="1"/>
</dbReference>
<keyword evidence="6 11" id="KW-0645">Protease</keyword>
<dbReference type="EC" id="3.4.11.4" evidence="11"/>
<dbReference type="OrthoDB" id="9804934at2"/>
<dbReference type="Gene3D" id="3.40.630.10">
    <property type="entry name" value="Zn peptidases"/>
    <property type="match status" value="1"/>
</dbReference>
<evidence type="ECO:0000256" key="6">
    <source>
        <dbReference type="ARBA" id="ARBA00022670"/>
    </source>
</evidence>
<evidence type="ECO:0000256" key="2">
    <source>
        <dbReference type="ARBA" id="ARBA00004496"/>
    </source>
</evidence>
<evidence type="ECO:0000256" key="3">
    <source>
        <dbReference type="ARBA" id="ARBA00009692"/>
    </source>
</evidence>
<dbReference type="Proteomes" id="UP000184088">
    <property type="component" value="Unassembled WGS sequence"/>
</dbReference>
<evidence type="ECO:0000259" key="14">
    <source>
        <dbReference type="Pfam" id="PF07687"/>
    </source>
</evidence>
<keyword evidence="10 11" id="KW-0482">Metalloprotease</keyword>
<dbReference type="PROSITE" id="PS00759">
    <property type="entry name" value="ARGE_DAPE_CPG2_2"/>
    <property type="match status" value="1"/>
</dbReference>
<dbReference type="EMBL" id="FQVH01000010">
    <property type="protein sequence ID" value="SHF01686.1"/>
    <property type="molecule type" value="Genomic_DNA"/>
</dbReference>
<dbReference type="GO" id="GO:0005829">
    <property type="term" value="C:cytosol"/>
    <property type="evidence" value="ECO:0007669"/>
    <property type="project" value="TreeGrafter"/>
</dbReference>
<dbReference type="InterPro" id="IPR011650">
    <property type="entry name" value="Peptidase_M20_dimer"/>
</dbReference>
<evidence type="ECO:0000256" key="8">
    <source>
        <dbReference type="ARBA" id="ARBA00022801"/>
    </source>
</evidence>
<dbReference type="STRING" id="1121256.SAMN02746089_01160"/>
<feature type="domain" description="Peptidase M20 dimerisation" evidence="14">
    <location>
        <begin position="207"/>
        <end position="309"/>
    </location>
</feature>
<comment type="catalytic activity">
    <reaction evidence="1 11">
        <text>Release of the N-terminal residue from a tripeptide.</text>
        <dbReference type="EC" id="3.4.11.4"/>
    </reaction>
</comment>
<feature type="active site" description="Proton acceptor" evidence="11 12">
    <location>
        <position position="175"/>
    </location>
</feature>
<dbReference type="InterPro" id="IPR001261">
    <property type="entry name" value="ArgE/DapE_CS"/>
</dbReference>
<feature type="binding site" evidence="11 13">
    <location>
        <position position="176"/>
    </location>
    <ligand>
        <name>Zn(2+)</name>
        <dbReference type="ChEBI" id="CHEBI:29105"/>
        <label>2</label>
    </ligand>
</feature>
<keyword evidence="9 11" id="KW-0862">Zinc</keyword>
<dbReference type="SUPFAM" id="SSF55031">
    <property type="entry name" value="Bacterial exopeptidase dimerisation domain"/>
    <property type="match status" value="1"/>
</dbReference>
<feature type="binding site" evidence="11 13">
    <location>
        <position position="141"/>
    </location>
    <ligand>
        <name>Zn(2+)</name>
        <dbReference type="ChEBI" id="CHEBI:29105"/>
        <label>2</label>
    </ligand>
</feature>
<feature type="binding site" evidence="11 13">
    <location>
        <position position="141"/>
    </location>
    <ligand>
        <name>Zn(2+)</name>
        <dbReference type="ChEBI" id="CHEBI:29105"/>
        <label>1</label>
    </ligand>
</feature>
<dbReference type="InterPro" id="IPR036264">
    <property type="entry name" value="Bact_exopeptidase_dim_dom"/>
</dbReference>
<dbReference type="Pfam" id="PF07687">
    <property type="entry name" value="M20_dimer"/>
    <property type="match status" value="1"/>
</dbReference>
<feature type="binding site" evidence="11 13">
    <location>
        <position position="78"/>
    </location>
    <ligand>
        <name>Zn(2+)</name>
        <dbReference type="ChEBI" id="CHEBI:29105"/>
        <label>1</label>
    </ligand>
</feature>
<keyword evidence="8 11" id="KW-0378">Hydrolase</keyword>
<dbReference type="GO" id="GO:0045148">
    <property type="term" value="F:tripeptide aminopeptidase activity"/>
    <property type="evidence" value="ECO:0007669"/>
    <property type="project" value="UniProtKB-UniRule"/>
</dbReference>
<dbReference type="SUPFAM" id="SSF53187">
    <property type="entry name" value="Zn-dependent exopeptidases"/>
    <property type="match status" value="1"/>
</dbReference>
<dbReference type="GO" id="GO:0008237">
    <property type="term" value="F:metallopeptidase activity"/>
    <property type="evidence" value="ECO:0007669"/>
    <property type="project" value="UniProtKB-KW"/>
</dbReference>
<evidence type="ECO:0000256" key="4">
    <source>
        <dbReference type="ARBA" id="ARBA00022438"/>
    </source>
</evidence>
<gene>
    <name evidence="11" type="primary">pepT</name>
    <name evidence="15" type="ORF">SAMN02746089_01160</name>
</gene>
<feature type="active site" evidence="11 12">
    <location>
        <position position="80"/>
    </location>
</feature>
<dbReference type="AlphaFoldDB" id="A0A1M4Y7U9"/>
<evidence type="ECO:0000256" key="10">
    <source>
        <dbReference type="ARBA" id="ARBA00023049"/>
    </source>
</evidence>
<feature type="binding site" evidence="11 13">
    <location>
        <position position="380"/>
    </location>
    <ligand>
        <name>Zn(2+)</name>
        <dbReference type="ChEBI" id="CHEBI:29105"/>
        <label>2</label>
    </ligand>
</feature>
<dbReference type="GO" id="GO:0006508">
    <property type="term" value="P:proteolysis"/>
    <property type="evidence" value="ECO:0007669"/>
    <property type="project" value="UniProtKB-UniRule"/>
</dbReference>
<comment type="function">
    <text evidence="11">Cleaves the N-terminal amino acid of tripeptides.</text>
</comment>
<dbReference type="NCBIfam" id="TIGR01882">
    <property type="entry name" value="peptidase-T"/>
    <property type="match status" value="1"/>
</dbReference>
<dbReference type="GO" id="GO:0008270">
    <property type="term" value="F:zinc ion binding"/>
    <property type="evidence" value="ECO:0007669"/>
    <property type="project" value="UniProtKB-UniRule"/>
</dbReference>
<comment type="similarity">
    <text evidence="3 11">Belongs to the peptidase M20B family.</text>
</comment>
<evidence type="ECO:0000256" key="11">
    <source>
        <dbReference type="HAMAP-Rule" id="MF_00550"/>
    </source>
</evidence>
<evidence type="ECO:0000256" key="12">
    <source>
        <dbReference type="PIRSR" id="PIRSR037215-1"/>
    </source>
</evidence>
<name>A0A1M4Y7U9_9THEO</name>
<dbReference type="PANTHER" id="PTHR42994:SF1">
    <property type="entry name" value="PEPTIDASE T"/>
    <property type="match status" value="1"/>
</dbReference>
<dbReference type="InterPro" id="IPR002933">
    <property type="entry name" value="Peptidase_M20"/>
</dbReference>
<dbReference type="PIRSF" id="PIRSF037215">
    <property type="entry name" value="Peptidase_M20B"/>
    <property type="match status" value="1"/>
</dbReference>
<comment type="subcellular location">
    <subcellularLocation>
        <location evidence="2 11">Cytoplasm</location>
    </subcellularLocation>
</comment>
<dbReference type="HAMAP" id="MF_00550">
    <property type="entry name" value="Aminopeptidase_M20"/>
    <property type="match status" value="1"/>
</dbReference>
<keyword evidence="7 11" id="KW-0479">Metal-binding</keyword>
<evidence type="ECO:0000256" key="13">
    <source>
        <dbReference type="PIRSR" id="PIRSR037215-2"/>
    </source>
</evidence>
<evidence type="ECO:0000256" key="1">
    <source>
        <dbReference type="ARBA" id="ARBA00000870"/>
    </source>
</evidence>
<dbReference type="GO" id="GO:0043171">
    <property type="term" value="P:peptide catabolic process"/>
    <property type="evidence" value="ECO:0007669"/>
    <property type="project" value="UniProtKB-UniRule"/>
</dbReference>
<dbReference type="Gene3D" id="3.30.70.360">
    <property type="match status" value="1"/>
</dbReference>
<evidence type="ECO:0000313" key="15">
    <source>
        <dbReference type="EMBL" id="SHF01686.1"/>
    </source>
</evidence>
<dbReference type="RefSeq" id="WP_073342650.1">
    <property type="nucleotide sequence ID" value="NZ_FQVH01000010.1"/>
</dbReference>
<proteinExistence type="inferred from homology"/>
<dbReference type="FunFam" id="3.30.70.360:FF:000002">
    <property type="entry name" value="Peptidase T"/>
    <property type="match status" value="1"/>
</dbReference>
<dbReference type="NCBIfam" id="NF009920">
    <property type="entry name" value="PRK13381.1"/>
    <property type="match status" value="1"/>
</dbReference>
<keyword evidence="16" id="KW-1185">Reference proteome</keyword>